<dbReference type="PANTHER" id="PTHR43537:SF24">
    <property type="entry name" value="GLUCONATE OPERON TRANSCRIPTIONAL REPRESSOR"/>
    <property type="match status" value="1"/>
</dbReference>
<gene>
    <name evidence="5" type="ORF">OKJ99_00730</name>
</gene>
<proteinExistence type="predicted"/>
<evidence type="ECO:0000313" key="5">
    <source>
        <dbReference type="EMBL" id="MEB8336044.1"/>
    </source>
</evidence>
<dbReference type="RefSeq" id="WP_326013607.1">
    <property type="nucleotide sequence ID" value="NZ_JAOZYC010000001.1"/>
</dbReference>
<dbReference type="SUPFAM" id="SSF48008">
    <property type="entry name" value="GntR ligand-binding domain-like"/>
    <property type="match status" value="1"/>
</dbReference>
<evidence type="ECO:0000259" key="4">
    <source>
        <dbReference type="PROSITE" id="PS50949"/>
    </source>
</evidence>
<dbReference type="InterPro" id="IPR036390">
    <property type="entry name" value="WH_DNA-bd_sf"/>
</dbReference>
<name>A0ABU6EWF7_9ACTN</name>
<comment type="caution">
    <text evidence="5">The sequence shown here is derived from an EMBL/GenBank/DDBJ whole genome shotgun (WGS) entry which is preliminary data.</text>
</comment>
<accession>A0ABU6EWF7</accession>
<dbReference type="PANTHER" id="PTHR43537">
    <property type="entry name" value="TRANSCRIPTIONAL REGULATOR, GNTR FAMILY"/>
    <property type="match status" value="1"/>
</dbReference>
<dbReference type="Pfam" id="PF00392">
    <property type="entry name" value="GntR"/>
    <property type="match status" value="1"/>
</dbReference>
<dbReference type="SUPFAM" id="SSF46785">
    <property type="entry name" value="Winged helix' DNA-binding domain"/>
    <property type="match status" value="1"/>
</dbReference>
<keyword evidence="2" id="KW-0238">DNA-binding</keyword>
<keyword evidence="3" id="KW-0804">Transcription</keyword>
<reference evidence="5 6" key="1">
    <citation type="submission" date="2022-10" db="EMBL/GenBank/DDBJ databases">
        <authorList>
            <person name="Xie J."/>
            <person name="Shen N."/>
        </authorList>
    </citation>
    <scope>NUCLEOTIDE SEQUENCE [LARGE SCALE GENOMIC DNA]</scope>
    <source>
        <strain evidence="5 6">YIM65594</strain>
    </source>
</reference>
<evidence type="ECO:0000256" key="2">
    <source>
        <dbReference type="ARBA" id="ARBA00023125"/>
    </source>
</evidence>
<evidence type="ECO:0000256" key="3">
    <source>
        <dbReference type="ARBA" id="ARBA00023163"/>
    </source>
</evidence>
<dbReference type="InterPro" id="IPR036388">
    <property type="entry name" value="WH-like_DNA-bd_sf"/>
</dbReference>
<dbReference type="EMBL" id="JAOZYC010000001">
    <property type="protein sequence ID" value="MEB8336044.1"/>
    <property type="molecule type" value="Genomic_DNA"/>
</dbReference>
<dbReference type="SMART" id="SM00895">
    <property type="entry name" value="FCD"/>
    <property type="match status" value="1"/>
</dbReference>
<evidence type="ECO:0000313" key="6">
    <source>
        <dbReference type="Proteomes" id="UP001354931"/>
    </source>
</evidence>
<dbReference type="SMART" id="SM00345">
    <property type="entry name" value="HTH_GNTR"/>
    <property type="match status" value="1"/>
</dbReference>
<dbReference type="PROSITE" id="PS50949">
    <property type="entry name" value="HTH_GNTR"/>
    <property type="match status" value="1"/>
</dbReference>
<keyword evidence="1" id="KW-0805">Transcription regulation</keyword>
<protein>
    <submittedName>
        <fullName evidence="5">GntR family transcriptional regulator</fullName>
    </submittedName>
</protein>
<dbReference type="Pfam" id="PF07729">
    <property type="entry name" value="FCD"/>
    <property type="match status" value="1"/>
</dbReference>
<keyword evidence="6" id="KW-1185">Reference proteome</keyword>
<evidence type="ECO:0000256" key="1">
    <source>
        <dbReference type="ARBA" id="ARBA00023015"/>
    </source>
</evidence>
<dbReference type="Proteomes" id="UP001354931">
    <property type="component" value="Unassembled WGS sequence"/>
</dbReference>
<feature type="domain" description="HTH gntR-type" evidence="4">
    <location>
        <begin position="14"/>
        <end position="81"/>
    </location>
</feature>
<dbReference type="InterPro" id="IPR008920">
    <property type="entry name" value="TF_FadR/GntR_C"/>
</dbReference>
<dbReference type="InterPro" id="IPR011711">
    <property type="entry name" value="GntR_C"/>
</dbReference>
<sequence length="224" mass="24612">MASVPAAGGQSDGATLADQAYQEITDRLVTLQIRPGEPVHDGRLAADLGLGRTPVREALKRLETERLIVSFPRRGTFATEVQIADLGHISEVRQELEPLAAARASKRATAADRDRLRTLLTRVEEEAQGSPEHGEIGLLRLDMAVHRAVYAVTYNPYLEATLVNYDNLATRIWCLFIDRLAGLEQHVHEHGQLLRAVIDGDAAKASAVAAEHVENFERAIRSII</sequence>
<dbReference type="Gene3D" id="1.10.10.10">
    <property type="entry name" value="Winged helix-like DNA-binding domain superfamily/Winged helix DNA-binding domain"/>
    <property type="match status" value="1"/>
</dbReference>
<organism evidence="5 6">
    <name type="scientific">Streptomyces endophyticus</name>
    <dbReference type="NCBI Taxonomy" id="714166"/>
    <lineage>
        <taxon>Bacteria</taxon>
        <taxon>Bacillati</taxon>
        <taxon>Actinomycetota</taxon>
        <taxon>Actinomycetes</taxon>
        <taxon>Kitasatosporales</taxon>
        <taxon>Streptomycetaceae</taxon>
        <taxon>Streptomyces</taxon>
    </lineage>
</organism>
<dbReference type="CDD" id="cd07377">
    <property type="entry name" value="WHTH_GntR"/>
    <property type="match status" value="1"/>
</dbReference>
<dbReference type="InterPro" id="IPR000524">
    <property type="entry name" value="Tscrpt_reg_HTH_GntR"/>
</dbReference>
<dbReference type="Gene3D" id="1.20.120.530">
    <property type="entry name" value="GntR ligand-binding domain-like"/>
    <property type="match status" value="1"/>
</dbReference>